<evidence type="ECO:0000256" key="1">
    <source>
        <dbReference type="SAM" id="Phobius"/>
    </source>
</evidence>
<organism evidence="2 3">
    <name type="scientific">Cytobacillus dafuensis</name>
    <name type="common">Bacillus dafuensis</name>
    <dbReference type="NCBI Taxonomy" id="1742359"/>
    <lineage>
        <taxon>Bacteria</taxon>
        <taxon>Bacillati</taxon>
        <taxon>Bacillota</taxon>
        <taxon>Bacilli</taxon>
        <taxon>Bacillales</taxon>
        <taxon>Bacillaceae</taxon>
        <taxon>Cytobacillus</taxon>
    </lineage>
</organism>
<proteinExistence type="predicted"/>
<keyword evidence="3" id="KW-1185">Reference proteome</keyword>
<dbReference type="AlphaFoldDB" id="A0A5B8Z6W1"/>
<sequence length="62" mass="7236">MFIPIWVYFVAAGILLSAYMAIRAGREERQVENESIELEGRVYMERIEKEREVKKSSQQSIG</sequence>
<accession>A0A5B8Z6W1</accession>
<reference evidence="3" key="1">
    <citation type="submission" date="2019-08" db="EMBL/GenBank/DDBJ databases">
        <authorList>
            <person name="Zheng X."/>
        </authorList>
    </citation>
    <scope>NUCLEOTIDE SEQUENCE [LARGE SCALE GENOMIC DNA]</scope>
    <source>
        <strain evidence="3">FJAT-25496</strain>
    </source>
</reference>
<dbReference type="RefSeq" id="WP_057774526.1">
    <property type="nucleotide sequence ID" value="NZ_CP042593.1"/>
</dbReference>
<gene>
    <name evidence="2" type="ORF">FSZ17_07630</name>
</gene>
<feature type="transmembrane region" description="Helical" evidence="1">
    <location>
        <begin position="6"/>
        <end position="22"/>
    </location>
</feature>
<dbReference type="OrthoDB" id="2454520at2"/>
<dbReference type="Proteomes" id="UP000321555">
    <property type="component" value="Chromosome"/>
</dbReference>
<keyword evidence="1" id="KW-0472">Membrane</keyword>
<keyword evidence="1" id="KW-1133">Transmembrane helix</keyword>
<evidence type="ECO:0000313" key="2">
    <source>
        <dbReference type="EMBL" id="QED47126.1"/>
    </source>
</evidence>
<dbReference type="Pfam" id="PF14147">
    <property type="entry name" value="Spore_YhaL"/>
    <property type="match status" value="1"/>
</dbReference>
<dbReference type="STRING" id="1742359.GCA_001439625_03941"/>
<name>A0A5B8Z6W1_CYTDA</name>
<dbReference type="KEGG" id="bda:FSZ17_07630"/>
<keyword evidence="1" id="KW-0812">Transmembrane</keyword>
<protein>
    <submittedName>
        <fullName evidence="2">SigE-dependent sporulation protein</fullName>
    </submittedName>
</protein>
<dbReference type="InterPro" id="IPR025428">
    <property type="entry name" value="Spore_YhaL"/>
</dbReference>
<evidence type="ECO:0000313" key="3">
    <source>
        <dbReference type="Proteomes" id="UP000321555"/>
    </source>
</evidence>
<dbReference type="EMBL" id="CP042593">
    <property type="protein sequence ID" value="QED47126.1"/>
    <property type="molecule type" value="Genomic_DNA"/>
</dbReference>